<proteinExistence type="predicted"/>
<dbReference type="InterPro" id="IPR017853">
    <property type="entry name" value="GH"/>
</dbReference>
<feature type="domain" description="Glycosyl hydrolase family 30 beta sandwich" evidence="1">
    <location>
        <begin position="293"/>
        <end position="379"/>
    </location>
</feature>
<dbReference type="SUPFAM" id="SSF51011">
    <property type="entry name" value="Glycosyl hydrolase domain"/>
    <property type="match status" value="1"/>
</dbReference>
<dbReference type="Proteomes" id="UP001465668">
    <property type="component" value="Unassembled WGS sequence"/>
</dbReference>
<dbReference type="InterPro" id="IPR013780">
    <property type="entry name" value="Glyco_hydro_b"/>
</dbReference>
<evidence type="ECO:0000313" key="2">
    <source>
        <dbReference type="EMBL" id="KAK9773993.1"/>
    </source>
</evidence>
<dbReference type="Gene3D" id="2.60.40.1180">
    <property type="entry name" value="Golgi alpha-mannosidase II"/>
    <property type="match status" value="1"/>
</dbReference>
<dbReference type="Pfam" id="PF17189">
    <property type="entry name" value="Glyco_hydro_30C"/>
    <property type="match status" value="1"/>
</dbReference>
<dbReference type="PANTHER" id="PTHR42767:SF1">
    <property type="entry name" value="ENDO-BETA-1,6-GALACTANASE-LIKE DOMAIN-CONTAINING PROTEIN"/>
    <property type="match status" value="1"/>
</dbReference>
<dbReference type="EMBL" id="JARVKM010000045">
    <property type="protein sequence ID" value="KAK9773993.1"/>
    <property type="molecule type" value="Genomic_DNA"/>
</dbReference>
<dbReference type="InterPro" id="IPR039743">
    <property type="entry name" value="6GAL/EXGAL"/>
</dbReference>
<keyword evidence="3" id="KW-1185">Reference proteome</keyword>
<organism evidence="2 3">
    <name type="scientific">Seiridium cardinale</name>
    <dbReference type="NCBI Taxonomy" id="138064"/>
    <lineage>
        <taxon>Eukaryota</taxon>
        <taxon>Fungi</taxon>
        <taxon>Dikarya</taxon>
        <taxon>Ascomycota</taxon>
        <taxon>Pezizomycotina</taxon>
        <taxon>Sordariomycetes</taxon>
        <taxon>Xylariomycetidae</taxon>
        <taxon>Amphisphaeriales</taxon>
        <taxon>Sporocadaceae</taxon>
        <taxon>Seiridium</taxon>
    </lineage>
</organism>
<dbReference type="PANTHER" id="PTHR42767">
    <property type="entry name" value="ENDO-BETA-1,6-GALACTANASE"/>
    <property type="match status" value="1"/>
</dbReference>
<evidence type="ECO:0000259" key="1">
    <source>
        <dbReference type="Pfam" id="PF17189"/>
    </source>
</evidence>
<protein>
    <submittedName>
        <fullName evidence="2">Glycoside hydrolase family 5 protein</fullName>
    </submittedName>
</protein>
<accession>A0ABR2XJI8</accession>
<dbReference type="SUPFAM" id="SSF51445">
    <property type="entry name" value="(Trans)glycosidases"/>
    <property type="match status" value="1"/>
</dbReference>
<keyword evidence="2" id="KW-0378">Hydrolase</keyword>
<dbReference type="InterPro" id="IPR033452">
    <property type="entry name" value="GH30_C"/>
</dbReference>
<comment type="caution">
    <text evidence="2">The sequence shown here is derived from an EMBL/GenBank/DDBJ whole genome shotgun (WGS) entry which is preliminary data.</text>
</comment>
<sequence>MASLAKLIAFADLAAQAIGHTAITVDLSTKYQAIDGFGFSQAFGSALEFENADSTLTKEALDYLFDTTTGAGFSIVRNRIGSNGTGNSIEPTSPGSATSTPTYAVSYGVNTIYADAWSAPGFMKTSASDQLAGYSQMQISTNGQEAIDFIPILYDTLQDAGVNVAIACCDALGWNTQSTYTTAFVSAGVIDDLGVITSHAYSYDAKTLLNQTDLPKWNTEAGPSSAFATTWYSSGADNEGFTWANKIAVAMEGFEIEETQSGLHLIDTLDGATATPSGIFWAFAMWSRYIRPGAVMLGTSGSIHSVITGAFQNTKGSIILMFTNSGTSSQSAAVSFTGFTAGSASAWLTSQGSTFAATEATLSGGTVTVSIPAKGVVTIKLTTGSGSGDTTTLATSTTSSALISSTTASTAAATTTASSCSVAIYGQCAGQSYKS</sequence>
<gene>
    <name evidence="2" type="ORF">SCAR479_09333</name>
</gene>
<evidence type="ECO:0000313" key="3">
    <source>
        <dbReference type="Proteomes" id="UP001465668"/>
    </source>
</evidence>
<dbReference type="Gene3D" id="3.20.20.80">
    <property type="entry name" value="Glycosidases"/>
    <property type="match status" value="2"/>
</dbReference>
<dbReference type="GO" id="GO:0016787">
    <property type="term" value="F:hydrolase activity"/>
    <property type="evidence" value="ECO:0007669"/>
    <property type="project" value="UniProtKB-KW"/>
</dbReference>
<reference evidence="2 3" key="1">
    <citation type="submission" date="2024-02" db="EMBL/GenBank/DDBJ databases">
        <title>First draft genome assembly of two strains of Seiridium cardinale.</title>
        <authorList>
            <person name="Emiliani G."/>
            <person name="Scali E."/>
        </authorList>
    </citation>
    <scope>NUCLEOTIDE SEQUENCE [LARGE SCALE GENOMIC DNA]</scope>
    <source>
        <strain evidence="2 3">BM-138-000479</strain>
    </source>
</reference>
<name>A0ABR2XJI8_9PEZI</name>